<feature type="region of interest" description="Disordered" evidence="5">
    <location>
        <begin position="119"/>
        <end position="141"/>
    </location>
</feature>
<keyword evidence="3" id="KW-0862">Zinc</keyword>
<evidence type="ECO:0000256" key="5">
    <source>
        <dbReference type="SAM" id="MobiDB-lite"/>
    </source>
</evidence>
<dbReference type="EMBL" id="CAJVPS010012420">
    <property type="protein sequence ID" value="CAG8670785.1"/>
    <property type="molecule type" value="Genomic_DNA"/>
</dbReference>
<dbReference type="SMART" id="SM00064">
    <property type="entry name" value="FYVE"/>
    <property type="match status" value="1"/>
</dbReference>
<keyword evidence="1" id="KW-0479">Metal-binding</keyword>
<reference evidence="7" key="1">
    <citation type="submission" date="2021-06" db="EMBL/GenBank/DDBJ databases">
        <authorList>
            <person name="Kallberg Y."/>
            <person name="Tangrot J."/>
            <person name="Rosling A."/>
        </authorList>
    </citation>
    <scope>NUCLEOTIDE SEQUENCE</scope>
    <source>
        <strain evidence="7">FL130A</strain>
    </source>
</reference>
<evidence type="ECO:0000313" key="7">
    <source>
        <dbReference type="EMBL" id="CAG8670785.1"/>
    </source>
</evidence>
<evidence type="ECO:0000256" key="4">
    <source>
        <dbReference type="PROSITE-ProRule" id="PRU00091"/>
    </source>
</evidence>
<evidence type="ECO:0000256" key="2">
    <source>
        <dbReference type="ARBA" id="ARBA00022771"/>
    </source>
</evidence>
<proteinExistence type="predicted"/>
<dbReference type="PROSITE" id="PS50178">
    <property type="entry name" value="ZF_FYVE"/>
    <property type="match status" value="1"/>
</dbReference>
<organism evidence="7 8">
    <name type="scientific">Ambispora leptoticha</name>
    <dbReference type="NCBI Taxonomy" id="144679"/>
    <lineage>
        <taxon>Eukaryota</taxon>
        <taxon>Fungi</taxon>
        <taxon>Fungi incertae sedis</taxon>
        <taxon>Mucoromycota</taxon>
        <taxon>Glomeromycotina</taxon>
        <taxon>Glomeromycetes</taxon>
        <taxon>Archaeosporales</taxon>
        <taxon>Ambisporaceae</taxon>
        <taxon>Ambispora</taxon>
    </lineage>
</organism>
<dbReference type="InterPro" id="IPR036181">
    <property type="entry name" value="MIT_dom_sf"/>
</dbReference>
<dbReference type="InterPro" id="IPR017455">
    <property type="entry name" value="Znf_FYVE-rel"/>
</dbReference>
<dbReference type="InterPro" id="IPR011011">
    <property type="entry name" value="Znf_FYVE_PHD"/>
</dbReference>
<dbReference type="InterPro" id="IPR052113">
    <property type="entry name" value="FYVE-type_Zinc_Finger"/>
</dbReference>
<dbReference type="Pfam" id="PF01363">
    <property type="entry name" value="FYVE"/>
    <property type="match status" value="1"/>
</dbReference>
<dbReference type="InterPro" id="IPR000306">
    <property type="entry name" value="Znf_FYVE"/>
</dbReference>
<dbReference type="AlphaFoldDB" id="A0A9N9EDU1"/>
<evidence type="ECO:0000313" key="8">
    <source>
        <dbReference type="Proteomes" id="UP000789508"/>
    </source>
</evidence>
<keyword evidence="8" id="KW-1185">Reference proteome</keyword>
<dbReference type="Gene3D" id="3.30.40.10">
    <property type="entry name" value="Zinc/RING finger domain, C3HC4 (zinc finger)"/>
    <property type="match status" value="1"/>
</dbReference>
<dbReference type="GO" id="GO:0008270">
    <property type="term" value="F:zinc ion binding"/>
    <property type="evidence" value="ECO:0007669"/>
    <property type="project" value="UniProtKB-KW"/>
</dbReference>
<evidence type="ECO:0000256" key="3">
    <source>
        <dbReference type="ARBA" id="ARBA00022833"/>
    </source>
</evidence>
<comment type="caution">
    <text evidence="7">The sequence shown here is derived from an EMBL/GenBank/DDBJ whole genome shotgun (WGS) entry which is preliminary data.</text>
</comment>
<feature type="compositionally biased region" description="Polar residues" evidence="5">
    <location>
        <begin position="127"/>
        <end position="141"/>
    </location>
</feature>
<dbReference type="Gene3D" id="1.20.58.80">
    <property type="entry name" value="Phosphotransferase system, lactose/cellobiose-type IIA subunit"/>
    <property type="match status" value="1"/>
</dbReference>
<dbReference type="PANTHER" id="PTHR39490">
    <property type="entry name" value="ARRESTIN DOMAIN-CONTAINING PROTEIN D"/>
    <property type="match status" value="1"/>
</dbReference>
<feature type="domain" description="FYVE-type" evidence="6">
    <location>
        <begin position="222"/>
        <end position="297"/>
    </location>
</feature>
<evidence type="ECO:0000259" key="6">
    <source>
        <dbReference type="PROSITE" id="PS50178"/>
    </source>
</evidence>
<dbReference type="PANTHER" id="PTHR39490:SF8">
    <property type="entry name" value="ZINC FINGER FYVE DOMAIN-CONTAINING PROTEIN 21"/>
    <property type="match status" value="1"/>
</dbReference>
<dbReference type="OrthoDB" id="10057496at2759"/>
<dbReference type="InterPro" id="IPR013083">
    <property type="entry name" value="Znf_RING/FYVE/PHD"/>
</dbReference>
<protein>
    <submittedName>
        <fullName evidence="7">4014_t:CDS:1</fullName>
    </submittedName>
</protein>
<gene>
    <name evidence="7" type="ORF">ALEPTO_LOCUS10583</name>
</gene>
<keyword evidence="2 4" id="KW-0863">Zinc-finger</keyword>
<sequence>MWIATPPTSGSSWVRRRRWFRVMKRRSDSMEAGVNFSLLQPIKSYDDPTDYLKRAADIINKEIGKGKAVNLQDELTRYQDAIKILMNGINSDTNMQRRQEASSLAQTFLKHAEFLENKLGDARSSDESTSPTSKDLSNISRSNSGIANQLNNFRSDSTTSLSSFQTVDDPSWTTSSSNLDARSSSIFSGSTLLQSTGVVTGISKLNASATPTSNPGYTWEQDEDVQDCRRCHKKFGLLNRRHHCRKCGQVVCDGCSTARVELSPAQLIFDPSGKADLNPNQSSKLHRVCDSCKNSLGYSGQRSNSLTASITSGVSFMHNHQRRPSTSSMSHCPACSEPLSNFPGGQDEHIRTCFENNRNGNNVNGFKYVGEQATFCA</sequence>
<dbReference type="Proteomes" id="UP000789508">
    <property type="component" value="Unassembled WGS sequence"/>
</dbReference>
<evidence type="ECO:0000256" key="1">
    <source>
        <dbReference type="ARBA" id="ARBA00022723"/>
    </source>
</evidence>
<feature type="region of interest" description="Disordered" evidence="5">
    <location>
        <begin position="159"/>
        <end position="180"/>
    </location>
</feature>
<dbReference type="SUPFAM" id="SSF57903">
    <property type="entry name" value="FYVE/PHD zinc finger"/>
    <property type="match status" value="1"/>
</dbReference>
<dbReference type="SUPFAM" id="SSF116846">
    <property type="entry name" value="MIT domain"/>
    <property type="match status" value="1"/>
</dbReference>
<accession>A0A9N9EDU1</accession>
<name>A0A9N9EDU1_9GLOM</name>